<evidence type="ECO:0000256" key="21">
    <source>
        <dbReference type="ARBA" id="ARBA00047899"/>
    </source>
</evidence>
<proteinExistence type="inferred from homology"/>
<evidence type="ECO:0000256" key="11">
    <source>
        <dbReference type="ARBA" id="ARBA00022792"/>
    </source>
</evidence>
<organism evidence="30 31">
    <name type="scientific">Mortierella isabellina</name>
    <name type="common">Filamentous fungus</name>
    <name type="synonym">Umbelopsis isabellina</name>
    <dbReference type="NCBI Taxonomy" id="91625"/>
    <lineage>
        <taxon>Eukaryota</taxon>
        <taxon>Fungi</taxon>
        <taxon>Fungi incertae sedis</taxon>
        <taxon>Mucoromycota</taxon>
        <taxon>Mucoromycotina</taxon>
        <taxon>Umbelopsidomycetes</taxon>
        <taxon>Umbelopsidales</taxon>
        <taxon>Umbelopsidaceae</taxon>
        <taxon>Umbelopsis</taxon>
    </lineage>
</organism>
<evidence type="ECO:0000313" key="31">
    <source>
        <dbReference type="Proteomes" id="UP000654370"/>
    </source>
</evidence>
<keyword evidence="13" id="KW-0067">ATP-binding</keyword>
<accession>A0A8H7UID0</accession>
<evidence type="ECO:0000256" key="19">
    <source>
        <dbReference type="ARBA" id="ARBA00023136"/>
    </source>
</evidence>
<dbReference type="Pfam" id="PF06080">
    <property type="entry name" value="DUF938"/>
    <property type="match status" value="1"/>
</dbReference>
<dbReference type="PANTHER" id="PTHR11566:SF212">
    <property type="entry name" value="DYNAMIN"/>
    <property type="match status" value="1"/>
</dbReference>
<feature type="region of interest" description="Disordered" evidence="25">
    <location>
        <begin position="833"/>
        <end position="852"/>
    </location>
</feature>
<dbReference type="InterPro" id="IPR008271">
    <property type="entry name" value="Ser/Thr_kinase_AS"/>
</dbReference>
<evidence type="ECO:0000313" key="30">
    <source>
        <dbReference type="EMBL" id="KAG2180174.1"/>
    </source>
</evidence>
<reference evidence="30" key="1">
    <citation type="submission" date="2020-12" db="EMBL/GenBank/DDBJ databases">
        <title>Metabolic potential, ecology and presence of endohyphal bacteria is reflected in genomic diversity of Mucoromycotina.</title>
        <authorList>
            <person name="Muszewska A."/>
            <person name="Okrasinska A."/>
            <person name="Steczkiewicz K."/>
            <person name="Drgas O."/>
            <person name="Orlowska M."/>
            <person name="Perlinska-Lenart U."/>
            <person name="Aleksandrzak-Piekarczyk T."/>
            <person name="Szatraj K."/>
            <person name="Zielenkiewicz U."/>
            <person name="Pilsyk S."/>
            <person name="Malc E."/>
            <person name="Mieczkowski P."/>
            <person name="Kruszewska J.S."/>
            <person name="Biernat P."/>
            <person name="Pawlowska J."/>
        </authorList>
    </citation>
    <scope>NUCLEOTIDE SEQUENCE</scope>
    <source>
        <strain evidence="30">WA0000067209</strain>
    </source>
</reference>
<evidence type="ECO:0000256" key="17">
    <source>
        <dbReference type="ARBA" id="ARBA00023128"/>
    </source>
</evidence>
<keyword evidence="31" id="KW-1185">Reference proteome</keyword>
<dbReference type="Pfam" id="PF01031">
    <property type="entry name" value="Dynamin_M"/>
    <property type="match status" value="1"/>
</dbReference>
<comment type="catalytic activity">
    <reaction evidence="23">
        <text>L-seryl-[protein] + ATP = O-phospho-L-seryl-[protein] + ADP + H(+)</text>
        <dbReference type="Rhea" id="RHEA:17989"/>
        <dbReference type="Rhea" id="RHEA-COMP:9863"/>
        <dbReference type="Rhea" id="RHEA-COMP:11604"/>
        <dbReference type="ChEBI" id="CHEBI:15378"/>
        <dbReference type="ChEBI" id="CHEBI:29999"/>
        <dbReference type="ChEBI" id="CHEBI:30616"/>
        <dbReference type="ChEBI" id="CHEBI:83421"/>
        <dbReference type="ChEBI" id="CHEBI:456216"/>
        <dbReference type="EC" id="2.7.11.1"/>
    </reaction>
</comment>
<evidence type="ECO:0000256" key="20">
    <source>
        <dbReference type="ARBA" id="ARBA00023157"/>
    </source>
</evidence>
<evidence type="ECO:0008006" key="32">
    <source>
        <dbReference type="Google" id="ProtNLM"/>
    </source>
</evidence>
<feature type="compositionally biased region" description="Gly residues" evidence="25">
    <location>
        <begin position="838"/>
        <end position="850"/>
    </location>
</feature>
<keyword evidence="5" id="KW-0597">Phosphoprotein</keyword>
<keyword evidence="20" id="KW-1015">Disulfide bond</keyword>
<dbReference type="InterPro" id="IPR056495">
    <property type="entry name" value="LIS_MGM1"/>
</dbReference>
<feature type="domain" description="Dynamin-type G" evidence="29">
    <location>
        <begin position="912"/>
        <end position="1177"/>
    </location>
</feature>
<evidence type="ECO:0000256" key="16">
    <source>
        <dbReference type="ARBA" id="ARBA00022989"/>
    </source>
</evidence>
<dbReference type="InterPro" id="IPR000961">
    <property type="entry name" value="AGC-kinase_C"/>
</dbReference>
<keyword evidence="17" id="KW-0496">Mitochondrion</keyword>
<dbReference type="InterPro" id="IPR000375">
    <property type="entry name" value="Dynamin_stalk"/>
</dbReference>
<dbReference type="PROSITE" id="PS51285">
    <property type="entry name" value="AGC_KINASE_CTER"/>
    <property type="match status" value="1"/>
</dbReference>
<keyword evidence="6" id="KW-0808">Transferase</keyword>
<dbReference type="SUPFAM" id="SSF52540">
    <property type="entry name" value="P-loop containing nucleoside triphosphate hydrolases"/>
    <property type="match status" value="1"/>
</dbReference>
<keyword evidence="18 24" id="KW-0342">GTP-binding</keyword>
<evidence type="ECO:0000256" key="2">
    <source>
        <dbReference type="ARBA" id="ARBA00004569"/>
    </source>
</evidence>
<dbReference type="GO" id="GO:0008017">
    <property type="term" value="F:microtubule binding"/>
    <property type="evidence" value="ECO:0007669"/>
    <property type="project" value="TreeGrafter"/>
</dbReference>
<dbReference type="FunFam" id="1.10.510.10:FF:000024">
    <property type="entry name" value="Probable serine/threonine-protein kinase cot-1"/>
    <property type="match status" value="1"/>
</dbReference>
<evidence type="ECO:0000256" key="8">
    <source>
        <dbReference type="ARBA" id="ARBA00022723"/>
    </source>
</evidence>
<evidence type="ECO:0000259" key="29">
    <source>
        <dbReference type="PROSITE" id="PS51718"/>
    </source>
</evidence>
<dbReference type="InterPro" id="IPR045063">
    <property type="entry name" value="Dynamin_N"/>
</dbReference>
<evidence type="ECO:0000256" key="23">
    <source>
        <dbReference type="ARBA" id="ARBA00048679"/>
    </source>
</evidence>
<evidence type="ECO:0000256" key="10">
    <source>
        <dbReference type="ARBA" id="ARBA00022777"/>
    </source>
</evidence>
<sequence length="1585" mass="179759">MHAVQNILSERKLLEQIEHPHIVNLRYAFQDDENMFMVLDVMLGGDLRFHLDRMGCFREEQVRFIVAELSLAIHYLHEHNIVHRDIKPDNILFDDKGHTHLTDFNIALKCRQDKLMYTVAGSIAYMAPEVVMKKGYSNAIDWWSLGATAYELLFGRRPFRGNSNDSISKAIAYEDLKFPDNVYDILSSECVDVITKVCVEATIRSHGLPIIKQFMCKNPADRLGVGDEGYAQLIAHPWFRDIDWKQIEEQTAEPPFSPDSKRANFDVVHELEELLLEDTPLKTRRRKKPTDTNTSSQHRSFSQQWTADQCRDLLNMEKKFQDYDFTKQHNANEVRLGTQPSGVNEISGNLGHARGPSSNNVSNPSSTIKPEEDTDKNMCMKALTSVPLWRKTYAVSSKPVCSIPRAFKQGVNGCEDFLDAKRIHTTRNLHMNAENQRLRAHLKEYYGVDVQVATDGRVEFPWTAWNSDDILKQLLDKFSILPNGSSVLELASGSGEHITKLAKKLPNITFYPTEGDSMLLPSIEAWARHNEVSNVATPVVLDFGKEAFSKSVNGAWVINVTHITPWSDTVALFANMAKVLEPSSWFGLYGAFNRNGQFTSESNEQFDKDLRRRNSEWGIRDIDIVRAEAEKNGLTLDSFHEMPANNFMLWFLSYPLAPMLQSTVAVARPAISRSLRAPVTRSYHRPAFFISPHHHPLRVPTFQRSTILPVKATSTIIRRPLTFSAAPRIILSVGRLPLILAGGAAATATIANSKLQDWNDSAADFLLGVKGVLNTVQEDIISFDLRVPEIHIGVPEFVKDILRSKDSPSQLYTFGQLKHEDEENVAQKLQRNEEKDNQGGGGGGGSGGSGLPPTGAAIAAATVLGYGEEDEYQNKRGKSKDTIVQHDEQFMMLTKKLIEIRSILLSIDHNETLKLPSIVVVGSQSSGKSSVLEAIVGHEFLPKGTNMVTRRPIELTLVHTPNSDEEYGEFPQLELGKVHDFKQIQKTLTDLNMAVSDAECVSPKPIELRIYSSSIPDLTLIDLPGYIQISNRNQPESLKLKIEELCEKYIREPNIILAVCAADVDLANSTALRASRKVDPMGLRTIGVITKMDLVPASNGAAILRNSEYPLHLGYIGVVCKAPDDVDGNMTSALIRNEDNFFRSRYEFNQRGVNVGTATLRRKLMNVLEQSMGRSLYSIVDAVQKELEEARYQFKVQYNDRRVTAESYVAETMDTLKHNFKEFATLFGKPQVRHEVRTMLEQRVLDICAETYWSDPKVSELPKASPDDIYWLYKVDLASAALTKSGVGRATTQLVVDILMNNMDRLAAGEPFNYHEETRKQVSTFTREILRTKYLTTSDQVENTIKPYKYEVEVTDLEWQDGVKRSVALLEKELEMCDNMANNIKNAVGKTKLRGAIKFLLDSEREDQRRQEKVRQQHDEGSEPYMEYTSLSDEEEAIKPLYNPKLLEKAKEALFLRDRAMILKYRIAALKSRQCKTQDNKQYCPEAFLNVIAEKLTYTAVMFIQVELLNEFFFQFPREVDNRLVYDLDRQQIQRFARENPSIMKHLDLQERKAKLEDVMDKLNYLVRKQADRQARAKMGSFATA</sequence>
<evidence type="ECO:0000256" key="24">
    <source>
        <dbReference type="RuleBase" id="RU003932"/>
    </source>
</evidence>
<dbReference type="GO" id="GO:0003924">
    <property type="term" value="F:GTPase activity"/>
    <property type="evidence" value="ECO:0007669"/>
    <property type="project" value="InterPro"/>
</dbReference>
<dbReference type="InterPro" id="IPR019762">
    <property type="entry name" value="Dynamin_GTPase_CS"/>
</dbReference>
<name>A0A8H7UID0_MORIS</name>
<evidence type="ECO:0000256" key="3">
    <source>
        <dbReference type="ARBA" id="ARBA00008308"/>
    </source>
</evidence>
<dbReference type="GO" id="GO:0005874">
    <property type="term" value="C:microtubule"/>
    <property type="evidence" value="ECO:0007669"/>
    <property type="project" value="TreeGrafter"/>
</dbReference>
<keyword evidence="16" id="KW-1133">Transmembrane helix</keyword>
<dbReference type="InterPro" id="IPR020850">
    <property type="entry name" value="GED_dom"/>
</dbReference>
<gene>
    <name evidence="30" type="ORF">INT43_003963</name>
</gene>
<keyword evidence="8" id="KW-0479">Metal-binding</keyword>
<dbReference type="SUPFAM" id="SSF53335">
    <property type="entry name" value="S-adenosyl-L-methionine-dependent methyltransferases"/>
    <property type="match status" value="1"/>
</dbReference>
<evidence type="ECO:0000256" key="15">
    <source>
        <dbReference type="ARBA" id="ARBA00022946"/>
    </source>
</evidence>
<comment type="similarity">
    <text evidence="3">Belongs to the UPF0585 family.</text>
</comment>
<keyword evidence="10" id="KW-0418">Kinase</keyword>
<dbReference type="GO" id="GO:0004674">
    <property type="term" value="F:protein serine/threonine kinase activity"/>
    <property type="evidence" value="ECO:0007669"/>
    <property type="project" value="UniProtKB-KW"/>
</dbReference>
<evidence type="ECO:0000256" key="1">
    <source>
        <dbReference type="ARBA" id="ARBA00004273"/>
    </source>
</evidence>
<feature type="domain" description="AGC-kinase C-terminal" evidence="27">
    <location>
        <begin position="240"/>
        <end position="335"/>
    </location>
</feature>
<dbReference type="GO" id="GO:0005524">
    <property type="term" value="F:ATP binding"/>
    <property type="evidence" value="ECO:0007669"/>
    <property type="project" value="UniProtKB-KW"/>
</dbReference>
<feature type="domain" description="Protein kinase" evidence="26">
    <location>
        <begin position="1"/>
        <end position="239"/>
    </location>
</feature>
<dbReference type="SMART" id="SM00053">
    <property type="entry name" value="DYNc"/>
    <property type="match status" value="1"/>
</dbReference>
<dbReference type="Pfam" id="PF00069">
    <property type="entry name" value="Pkinase"/>
    <property type="match status" value="1"/>
</dbReference>
<feature type="region of interest" description="Disordered" evidence="25">
    <location>
        <begin position="349"/>
        <end position="374"/>
    </location>
</feature>
<dbReference type="Gene3D" id="3.40.50.300">
    <property type="entry name" value="P-loop containing nucleotide triphosphate hydrolases"/>
    <property type="match status" value="1"/>
</dbReference>
<dbReference type="GO" id="GO:0005758">
    <property type="term" value="C:mitochondrial intermembrane space"/>
    <property type="evidence" value="ECO:0007669"/>
    <property type="project" value="UniProtKB-SubCell"/>
</dbReference>
<dbReference type="CDD" id="cd08771">
    <property type="entry name" value="DLP_1"/>
    <property type="match status" value="1"/>
</dbReference>
<dbReference type="GO" id="GO:0007010">
    <property type="term" value="P:cytoskeleton organization"/>
    <property type="evidence" value="ECO:0007669"/>
    <property type="project" value="UniProtKB-ARBA"/>
</dbReference>
<keyword evidence="9 24" id="KW-0547">Nucleotide-binding</keyword>
<dbReference type="PROSITE" id="PS51718">
    <property type="entry name" value="G_DYNAMIN_2"/>
    <property type="match status" value="1"/>
</dbReference>
<keyword evidence="12" id="KW-0378">Hydrolase</keyword>
<dbReference type="Gene3D" id="1.10.510.10">
    <property type="entry name" value="Transferase(Phosphotransferase) domain 1"/>
    <property type="match status" value="1"/>
</dbReference>
<keyword evidence="11" id="KW-0999">Mitochondrion inner membrane</keyword>
<dbReference type="FunFam" id="3.40.50.300:FF:000741">
    <property type="entry name" value="Putative mitochondrial dynamin GTPase"/>
    <property type="match status" value="1"/>
</dbReference>
<dbReference type="Gene3D" id="3.30.200.20">
    <property type="entry name" value="Phosphorylase Kinase, domain 1"/>
    <property type="match status" value="1"/>
</dbReference>
<dbReference type="InterPro" id="IPR000719">
    <property type="entry name" value="Prot_kinase_dom"/>
</dbReference>
<dbReference type="Gene3D" id="3.40.50.150">
    <property type="entry name" value="Vaccinia Virus protein VP39"/>
    <property type="match status" value="1"/>
</dbReference>
<dbReference type="PROSITE" id="PS00410">
    <property type="entry name" value="G_DYNAMIN_1"/>
    <property type="match status" value="1"/>
</dbReference>
<evidence type="ECO:0000259" key="28">
    <source>
        <dbReference type="PROSITE" id="PS51388"/>
    </source>
</evidence>
<evidence type="ECO:0000259" key="26">
    <source>
        <dbReference type="PROSITE" id="PS50011"/>
    </source>
</evidence>
<keyword evidence="4" id="KW-0723">Serine/threonine-protein kinase</keyword>
<dbReference type="GO" id="GO:0005886">
    <property type="term" value="C:plasma membrane"/>
    <property type="evidence" value="ECO:0007669"/>
    <property type="project" value="TreeGrafter"/>
</dbReference>
<evidence type="ECO:0000256" key="25">
    <source>
        <dbReference type="SAM" id="MobiDB-lite"/>
    </source>
</evidence>
<comment type="catalytic activity">
    <reaction evidence="22">
        <text>GTP + H2O = GDP + phosphate + H(+)</text>
        <dbReference type="Rhea" id="RHEA:19669"/>
        <dbReference type="ChEBI" id="CHEBI:15377"/>
        <dbReference type="ChEBI" id="CHEBI:15378"/>
        <dbReference type="ChEBI" id="CHEBI:37565"/>
        <dbReference type="ChEBI" id="CHEBI:43474"/>
        <dbReference type="ChEBI" id="CHEBI:58189"/>
        <dbReference type="EC" id="3.6.5.5"/>
    </reaction>
</comment>
<dbReference type="InterPro" id="IPR027417">
    <property type="entry name" value="P-loop_NTPase"/>
</dbReference>
<dbReference type="PROSITE" id="PS00108">
    <property type="entry name" value="PROTEIN_KINASE_ST"/>
    <property type="match status" value="1"/>
</dbReference>
<dbReference type="SMART" id="SM00220">
    <property type="entry name" value="S_TKc"/>
    <property type="match status" value="1"/>
</dbReference>
<dbReference type="GO" id="GO:0031623">
    <property type="term" value="P:receptor internalization"/>
    <property type="evidence" value="ECO:0007669"/>
    <property type="project" value="TreeGrafter"/>
</dbReference>
<evidence type="ECO:0000256" key="13">
    <source>
        <dbReference type="ARBA" id="ARBA00022840"/>
    </source>
</evidence>
<dbReference type="InterPro" id="IPR029063">
    <property type="entry name" value="SAM-dependent_MTases_sf"/>
</dbReference>
<dbReference type="Proteomes" id="UP000654370">
    <property type="component" value="Unassembled WGS sequence"/>
</dbReference>
<dbReference type="EMBL" id="JAEPQZ010000006">
    <property type="protein sequence ID" value="KAG2180174.1"/>
    <property type="molecule type" value="Genomic_DNA"/>
</dbReference>
<feature type="compositionally biased region" description="Low complexity" evidence="25">
    <location>
        <begin position="356"/>
        <end position="366"/>
    </location>
</feature>
<dbReference type="InterPro" id="IPR011009">
    <property type="entry name" value="Kinase-like_dom_sf"/>
</dbReference>
<comment type="similarity">
    <text evidence="24">Belongs to the TRAFAC class dynamin-like GTPase superfamily. Dynamin/Fzo/YdjA family.</text>
</comment>
<evidence type="ECO:0000256" key="7">
    <source>
        <dbReference type="ARBA" id="ARBA00022692"/>
    </source>
</evidence>
<dbReference type="GO" id="GO:0005743">
    <property type="term" value="C:mitochondrial inner membrane"/>
    <property type="evidence" value="ECO:0007669"/>
    <property type="project" value="UniProtKB-SubCell"/>
</dbReference>
<dbReference type="SUPFAM" id="SSF56112">
    <property type="entry name" value="Protein kinase-like (PK-like)"/>
    <property type="match status" value="1"/>
</dbReference>
<dbReference type="GO" id="GO:0046872">
    <property type="term" value="F:metal ion binding"/>
    <property type="evidence" value="ECO:0007669"/>
    <property type="project" value="UniProtKB-KW"/>
</dbReference>
<keyword evidence="15" id="KW-0809">Transit peptide</keyword>
<evidence type="ECO:0000256" key="5">
    <source>
        <dbReference type="ARBA" id="ARBA00022553"/>
    </source>
</evidence>
<dbReference type="GO" id="GO:0061024">
    <property type="term" value="P:membrane organization"/>
    <property type="evidence" value="ECO:0007669"/>
    <property type="project" value="UniProtKB-ARBA"/>
</dbReference>
<evidence type="ECO:0000256" key="18">
    <source>
        <dbReference type="ARBA" id="ARBA00023134"/>
    </source>
</evidence>
<protein>
    <recommendedName>
        <fullName evidence="32">Protein kinase domain-containing protein</fullName>
    </recommendedName>
</protein>
<comment type="catalytic activity">
    <reaction evidence="21">
        <text>L-threonyl-[protein] + ATP = O-phospho-L-threonyl-[protein] + ADP + H(+)</text>
        <dbReference type="Rhea" id="RHEA:46608"/>
        <dbReference type="Rhea" id="RHEA-COMP:11060"/>
        <dbReference type="Rhea" id="RHEA-COMP:11605"/>
        <dbReference type="ChEBI" id="CHEBI:15378"/>
        <dbReference type="ChEBI" id="CHEBI:30013"/>
        <dbReference type="ChEBI" id="CHEBI:30616"/>
        <dbReference type="ChEBI" id="CHEBI:61977"/>
        <dbReference type="ChEBI" id="CHEBI:456216"/>
        <dbReference type="EC" id="2.7.11.1"/>
    </reaction>
</comment>
<dbReference type="GO" id="GO:0005525">
    <property type="term" value="F:GTP binding"/>
    <property type="evidence" value="ECO:0007669"/>
    <property type="project" value="UniProtKB-KW"/>
</dbReference>
<evidence type="ECO:0000259" key="27">
    <source>
        <dbReference type="PROSITE" id="PS51285"/>
    </source>
</evidence>
<evidence type="ECO:0000256" key="9">
    <source>
        <dbReference type="ARBA" id="ARBA00022741"/>
    </source>
</evidence>
<keyword evidence="14" id="KW-0460">Magnesium</keyword>
<evidence type="ECO:0000256" key="12">
    <source>
        <dbReference type="ARBA" id="ARBA00022801"/>
    </source>
</evidence>
<feature type="domain" description="GED" evidence="28">
    <location>
        <begin position="1478"/>
        <end position="1571"/>
    </location>
</feature>
<comment type="subcellular location">
    <subcellularLocation>
        <location evidence="1">Mitochondrion inner membrane</location>
    </subcellularLocation>
    <subcellularLocation>
        <location evidence="2">Mitochondrion intermembrane space</location>
    </subcellularLocation>
</comment>
<feature type="region of interest" description="Disordered" evidence="25">
    <location>
        <begin position="278"/>
        <end position="303"/>
    </location>
</feature>
<dbReference type="Pfam" id="PF24550">
    <property type="entry name" value="LIS_MGM1"/>
    <property type="match status" value="1"/>
</dbReference>
<dbReference type="PRINTS" id="PR00195">
    <property type="entry name" value="DYNAMIN"/>
</dbReference>
<keyword evidence="19" id="KW-0472">Membrane</keyword>
<keyword evidence="7" id="KW-0812">Transmembrane</keyword>
<dbReference type="PROSITE" id="PS51388">
    <property type="entry name" value="GED"/>
    <property type="match status" value="1"/>
</dbReference>
<dbReference type="PANTHER" id="PTHR11566">
    <property type="entry name" value="DYNAMIN"/>
    <property type="match status" value="1"/>
</dbReference>
<feature type="compositionally biased region" description="Polar residues" evidence="25">
    <location>
        <begin position="291"/>
        <end position="303"/>
    </location>
</feature>
<evidence type="ECO:0000256" key="6">
    <source>
        <dbReference type="ARBA" id="ARBA00022679"/>
    </source>
</evidence>
<dbReference type="InterPro" id="IPR022812">
    <property type="entry name" value="Dynamin"/>
</dbReference>
<dbReference type="OrthoDB" id="5061070at2759"/>
<evidence type="ECO:0000256" key="22">
    <source>
        <dbReference type="ARBA" id="ARBA00048040"/>
    </source>
</evidence>
<dbReference type="InterPro" id="IPR010342">
    <property type="entry name" value="DUF938"/>
</dbReference>
<dbReference type="PROSITE" id="PS50011">
    <property type="entry name" value="PROTEIN_KINASE_DOM"/>
    <property type="match status" value="1"/>
</dbReference>
<evidence type="ECO:0000256" key="4">
    <source>
        <dbReference type="ARBA" id="ARBA00022527"/>
    </source>
</evidence>
<dbReference type="InterPro" id="IPR030381">
    <property type="entry name" value="G_DYNAMIN_dom"/>
</dbReference>
<comment type="caution">
    <text evidence="30">The sequence shown here is derived from an EMBL/GenBank/DDBJ whole genome shotgun (WGS) entry which is preliminary data.</text>
</comment>
<dbReference type="Pfam" id="PF00350">
    <property type="entry name" value="Dynamin_N"/>
    <property type="match status" value="1"/>
</dbReference>
<dbReference type="InterPro" id="IPR001401">
    <property type="entry name" value="Dynamin_GTPase"/>
</dbReference>
<evidence type="ECO:0000256" key="14">
    <source>
        <dbReference type="ARBA" id="ARBA00022842"/>
    </source>
</evidence>